<comment type="catalytic activity">
    <reaction evidence="6">
        <text>a primary alcohol + NADP(+) = an aldehyde + NADPH + H(+)</text>
        <dbReference type="Rhea" id="RHEA:15937"/>
        <dbReference type="ChEBI" id="CHEBI:15378"/>
        <dbReference type="ChEBI" id="CHEBI:15734"/>
        <dbReference type="ChEBI" id="CHEBI:17478"/>
        <dbReference type="ChEBI" id="CHEBI:57783"/>
        <dbReference type="ChEBI" id="CHEBI:58349"/>
        <dbReference type="EC" id="1.1.1.2"/>
    </reaction>
</comment>
<keyword evidence="10" id="KW-1185">Reference proteome</keyword>
<reference evidence="9 10" key="1">
    <citation type="journal article" date="2003" name="Int. J. Syst. Evol. Microbiol.">
        <title>Kocuria polaris sp. nov., an orange-pigmented psychrophilic bacterium isolated from an Antarctic cyanobacterial mat sample.</title>
        <authorList>
            <person name="Reddy G.S."/>
            <person name="Prakash J.S."/>
            <person name="Prabahar V."/>
            <person name="Matsumoto G.I."/>
            <person name="Stackebrandt E."/>
            <person name="Shivaji S."/>
        </authorList>
    </citation>
    <scope>NUCLEOTIDE SEQUENCE [LARGE SCALE GENOMIC DNA]</scope>
    <source>
        <strain evidence="9 10">CMS 76or</strain>
    </source>
</reference>
<keyword evidence="3 7" id="KW-0862">Zinc</keyword>
<keyword evidence="4" id="KW-0560">Oxidoreductase</keyword>
<dbReference type="SMART" id="SM00829">
    <property type="entry name" value="PKS_ER"/>
    <property type="match status" value="1"/>
</dbReference>
<organism evidence="9 10">
    <name type="scientific">Kocuria rosea subsp. polaris</name>
    <dbReference type="NCBI Taxonomy" id="136273"/>
    <lineage>
        <taxon>Bacteria</taxon>
        <taxon>Bacillati</taxon>
        <taxon>Actinomycetota</taxon>
        <taxon>Actinomycetes</taxon>
        <taxon>Micrococcales</taxon>
        <taxon>Micrococcaceae</taxon>
        <taxon>Kocuria</taxon>
    </lineage>
</organism>
<dbReference type="OrthoDB" id="3567264at2"/>
<evidence type="ECO:0000256" key="6">
    <source>
        <dbReference type="ARBA" id="ARBA00048262"/>
    </source>
</evidence>
<evidence type="ECO:0000256" key="2">
    <source>
        <dbReference type="ARBA" id="ARBA00022723"/>
    </source>
</evidence>
<name>A0A0A6VQN2_KOCRO</name>
<feature type="domain" description="Enoyl reductase (ER)" evidence="8">
    <location>
        <begin position="11"/>
        <end position="341"/>
    </location>
</feature>
<dbReference type="Pfam" id="PF00107">
    <property type="entry name" value="ADH_zinc_N"/>
    <property type="match status" value="1"/>
</dbReference>
<protein>
    <recommendedName>
        <fullName evidence="5">alcohol dehydrogenase (NADP(+))</fullName>
        <ecNumber evidence="5">1.1.1.2</ecNumber>
    </recommendedName>
</protein>
<comment type="caution">
    <text evidence="9">The sequence shown here is derived from an EMBL/GenBank/DDBJ whole genome shotgun (WGS) entry which is preliminary data.</text>
</comment>
<evidence type="ECO:0000256" key="1">
    <source>
        <dbReference type="ARBA" id="ARBA00001947"/>
    </source>
</evidence>
<evidence type="ECO:0000256" key="4">
    <source>
        <dbReference type="ARBA" id="ARBA00023002"/>
    </source>
</evidence>
<dbReference type="InterPro" id="IPR013154">
    <property type="entry name" value="ADH-like_N"/>
</dbReference>
<dbReference type="GO" id="GO:0008270">
    <property type="term" value="F:zinc ion binding"/>
    <property type="evidence" value="ECO:0007669"/>
    <property type="project" value="InterPro"/>
</dbReference>
<evidence type="ECO:0000256" key="7">
    <source>
        <dbReference type="RuleBase" id="RU361277"/>
    </source>
</evidence>
<dbReference type="PROSITE" id="PS00059">
    <property type="entry name" value="ADH_ZINC"/>
    <property type="match status" value="1"/>
</dbReference>
<comment type="similarity">
    <text evidence="7">Belongs to the zinc-containing alcohol dehydrogenase family.</text>
</comment>
<dbReference type="InterPro" id="IPR047109">
    <property type="entry name" value="CAD-like"/>
</dbReference>
<dbReference type="InterPro" id="IPR013149">
    <property type="entry name" value="ADH-like_C"/>
</dbReference>
<dbReference type="Proteomes" id="UP000030466">
    <property type="component" value="Unassembled WGS sequence"/>
</dbReference>
<dbReference type="InterPro" id="IPR002328">
    <property type="entry name" value="ADH_Zn_CS"/>
</dbReference>
<dbReference type="InterPro" id="IPR011032">
    <property type="entry name" value="GroES-like_sf"/>
</dbReference>
<dbReference type="GO" id="GO:0008106">
    <property type="term" value="F:alcohol dehydrogenase (NADP+) activity"/>
    <property type="evidence" value="ECO:0007669"/>
    <property type="project" value="UniProtKB-EC"/>
</dbReference>
<dbReference type="SUPFAM" id="SSF51735">
    <property type="entry name" value="NAD(P)-binding Rossmann-fold domains"/>
    <property type="match status" value="1"/>
</dbReference>
<dbReference type="InterPro" id="IPR036291">
    <property type="entry name" value="NAD(P)-bd_dom_sf"/>
</dbReference>
<evidence type="ECO:0000313" key="9">
    <source>
        <dbReference type="EMBL" id="KHD96941.1"/>
    </source>
</evidence>
<dbReference type="EMBL" id="JSUH01000011">
    <property type="protein sequence ID" value="KHD96941.1"/>
    <property type="molecule type" value="Genomic_DNA"/>
</dbReference>
<dbReference type="RefSeq" id="WP_017832646.1">
    <property type="nucleotide sequence ID" value="NZ_JSUH01000011.1"/>
</dbReference>
<dbReference type="InterPro" id="IPR020843">
    <property type="entry name" value="ER"/>
</dbReference>
<sequence length="348" mass="36890">MTTVPALEAVSADSGFRRTTIERRPVGPGDVEIDIHFAGICHSDIHVARDEWGGTHYPVTPGHEIVGRVRAVGESVTGFAPGDTVGVGCFVDSCGRCEYCTGGQEQFCTEGVTATYNTPQADGTPTRGGYSGGIVVDERFVLRVPEALDPARAAPLLCAGITTYAPFRRWGAGPGRRVAVLGMGGLGHVAVKIAAAMGAEVTVLSQSLSKQEDGLAFGATDYWATKDPETFERNKGRFDLILNTVSADLPVEQYLSLLRVDGVLCSVGLPTEPYSVRPGALIGPQRVLTGSMVGGIPQTQEMLDFCAEHGVEAEIELIGADDVDAAYDRVVASDVRYRFVVDVARTLA</sequence>
<dbReference type="AlphaFoldDB" id="A0A0A6VQN2"/>
<dbReference type="CDD" id="cd05283">
    <property type="entry name" value="CAD1"/>
    <property type="match status" value="1"/>
</dbReference>
<gene>
    <name evidence="9" type="ORF">GY22_12520</name>
</gene>
<comment type="cofactor">
    <cofactor evidence="1 7">
        <name>Zn(2+)</name>
        <dbReference type="ChEBI" id="CHEBI:29105"/>
    </cofactor>
</comment>
<dbReference type="Pfam" id="PF08240">
    <property type="entry name" value="ADH_N"/>
    <property type="match status" value="1"/>
</dbReference>
<dbReference type="PANTHER" id="PTHR42683">
    <property type="entry name" value="ALDEHYDE REDUCTASE"/>
    <property type="match status" value="1"/>
</dbReference>
<evidence type="ECO:0000256" key="5">
    <source>
        <dbReference type="ARBA" id="ARBA00024074"/>
    </source>
</evidence>
<dbReference type="FunFam" id="3.40.50.720:FF:000022">
    <property type="entry name" value="Cinnamyl alcohol dehydrogenase"/>
    <property type="match status" value="1"/>
</dbReference>
<evidence type="ECO:0000313" key="10">
    <source>
        <dbReference type="Proteomes" id="UP000030466"/>
    </source>
</evidence>
<dbReference type="Gene3D" id="3.90.180.10">
    <property type="entry name" value="Medium-chain alcohol dehydrogenases, catalytic domain"/>
    <property type="match status" value="1"/>
</dbReference>
<dbReference type="EC" id="1.1.1.2" evidence="5"/>
<dbReference type="SUPFAM" id="SSF50129">
    <property type="entry name" value="GroES-like"/>
    <property type="match status" value="1"/>
</dbReference>
<evidence type="ECO:0000259" key="8">
    <source>
        <dbReference type="SMART" id="SM00829"/>
    </source>
</evidence>
<accession>A0A0A6VQN2</accession>
<proteinExistence type="inferred from homology"/>
<evidence type="ECO:0000256" key="3">
    <source>
        <dbReference type="ARBA" id="ARBA00022833"/>
    </source>
</evidence>
<keyword evidence="2 7" id="KW-0479">Metal-binding</keyword>
<dbReference type="Gene3D" id="3.40.50.720">
    <property type="entry name" value="NAD(P)-binding Rossmann-like Domain"/>
    <property type="match status" value="1"/>
</dbReference>